<evidence type="ECO:0000313" key="3">
    <source>
        <dbReference type="Proteomes" id="UP001232343"/>
    </source>
</evidence>
<comment type="caution">
    <text evidence="2">The sequence shown here is derived from an EMBL/GenBank/DDBJ whole genome shotgun (WGS) entry which is preliminary data.</text>
</comment>
<proteinExistence type="predicted"/>
<dbReference type="RefSeq" id="WP_244681688.1">
    <property type="nucleotide sequence ID" value="NZ_JALIRM010000008.1"/>
</dbReference>
<feature type="chain" id="PRO_5046352626" description="Lipoprotein" evidence="1">
    <location>
        <begin position="22"/>
        <end position="146"/>
    </location>
</feature>
<evidence type="ECO:0000256" key="1">
    <source>
        <dbReference type="SAM" id="SignalP"/>
    </source>
</evidence>
<dbReference type="EMBL" id="JAUSUO010000004">
    <property type="protein sequence ID" value="MDQ0343332.1"/>
    <property type="molecule type" value="Genomic_DNA"/>
</dbReference>
<protein>
    <recommendedName>
        <fullName evidence="4">Lipoprotein</fullName>
    </recommendedName>
</protein>
<evidence type="ECO:0000313" key="2">
    <source>
        <dbReference type="EMBL" id="MDQ0343332.1"/>
    </source>
</evidence>
<sequence>MKRIISMMFVCLIVLSGCSESSDFYSGIENDILNDINTEYHEYKGHSDNWAAVYIVYKAKDKDKYSTKLYTKYIGKKPNPTGKISYNYDLGSDVGNGAAYFKDVPEKGIYYLGSIASNESISTKDTKVKLQIEWNKKSETIDLKSK</sequence>
<organism evidence="2 3">
    <name type="scientific">Lederbergia wuyishanensis</name>
    <dbReference type="NCBI Taxonomy" id="1347903"/>
    <lineage>
        <taxon>Bacteria</taxon>
        <taxon>Bacillati</taxon>
        <taxon>Bacillota</taxon>
        <taxon>Bacilli</taxon>
        <taxon>Bacillales</taxon>
        <taxon>Bacillaceae</taxon>
        <taxon>Lederbergia</taxon>
    </lineage>
</organism>
<dbReference type="PROSITE" id="PS51257">
    <property type="entry name" value="PROKAR_LIPOPROTEIN"/>
    <property type="match status" value="1"/>
</dbReference>
<dbReference type="Proteomes" id="UP001232343">
    <property type="component" value="Unassembled WGS sequence"/>
</dbReference>
<accession>A0ABU0D4K0</accession>
<keyword evidence="1" id="KW-0732">Signal</keyword>
<gene>
    <name evidence="2" type="ORF">J2S14_002146</name>
</gene>
<keyword evidence="3" id="KW-1185">Reference proteome</keyword>
<feature type="signal peptide" evidence="1">
    <location>
        <begin position="1"/>
        <end position="21"/>
    </location>
</feature>
<reference evidence="2 3" key="1">
    <citation type="submission" date="2023-07" db="EMBL/GenBank/DDBJ databases">
        <title>Genomic Encyclopedia of Type Strains, Phase IV (KMG-IV): sequencing the most valuable type-strain genomes for metagenomic binning, comparative biology and taxonomic classification.</title>
        <authorList>
            <person name="Goeker M."/>
        </authorList>
    </citation>
    <scope>NUCLEOTIDE SEQUENCE [LARGE SCALE GENOMIC DNA]</scope>
    <source>
        <strain evidence="2 3">DSM 27848</strain>
    </source>
</reference>
<evidence type="ECO:0008006" key="4">
    <source>
        <dbReference type="Google" id="ProtNLM"/>
    </source>
</evidence>
<name>A0ABU0D4K0_9BACI</name>